<accession>A0A743SNT5</accession>
<dbReference type="AlphaFoldDB" id="A0A743SNT5"/>
<comment type="caution">
    <text evidence="1">The sequence shown here is derived from an EMBL/GenBank/DDBJ whole genome shotgun (WGS) entry which is preliminary data.</text>
</comment>
<proteinExistence type="predicted"/>
<reference evidence="1" key="1">
    <citation type="journal article" date="2018" name="Genome Biol.">
        <title>SKESA: strategic k-mer extension for scrupulous assemblies.</title>
        <authorList>
            <person name="Souvorov A."/>
            <person name="Agarwala R."/>
            <person name="Lipman D.J."/>
        </authorList>
    </citation>
    <scope>NUCLEOTIDE SEQUENCE</scope>
    <source>
        <strain evidence="1">MA.CK_00/00001968</strain>
    </source>
</reference>
<name>A0A743SNT5_SALER</name>
<dbReference type="EMBL" id="DAAUQX010000031">
    <property type="protein sequence ID" value="HAF2129167.1"/>
    <property type="molecule type" value="Genomic_DNA"/>
</dbReference>
<evidence type="ECO:0000313" key="1">
    <source>
        <dbReference type="EMBL" id="HAF2129167.1"/>
    </source>
</evidence>
<reference evidence="1" key="2">
    <citation type="submission" date="2020-02" db="EMBL/GenBank/DDBJ databases">
        <authorList>
            <consortium name="NCBI Pathogen Detection Project"/>
        </authorList>
    </citation>
    <scope>NUCLEOTIDE SEQUENCE</scope>
    <source>
        <strain evidence="1">MA.CK_00/00001968</strain>
    </source>
</reference>
<sequence>MDIQISSPINITLDVVELDEHVPSLKFNITIQVKKFNYSSEVNSQLWIECQCFDAFIDSMRRSDIAVLKDMNGSFELRVNSVQGCLEWSCAREDLEGNIISVQGKEKLTDQSKYILYEAFNNYPKWW</sequence>
<organism evidence="1">
    <name type="scientific">Salmonella enterica</name>
    <name type="common">Salmonella choleraesuis</name>
    <dbReference type="NCBI Taxonomy" id="28901"/>
    <lineage>
        <taxon>Bacteria</taxon>
        <taxon>Pseudomonadati</taxon>
        <taxon>Pseudomonadota</taxon>
        <taxon>Gammaproteobacteria</taxon>
        <taxon>Enterobacterales</taxon>
        <taxon>Enterobacteriaceae</taxon>
        <taxon>Salmonella</taxon>
    </lineage>
</organism>
<protein>
    <submittedName>
        <fullName evidence="1">Uncharacterized protein</fullName>
    </submittedName>
</protein>
<gene>
    <name evidence="1" type="ORF">G9F27_003365</name>
</gene>